<dbReference type="PANTHER" id="PTHR43776">
    <property type="entry name" value="TRANSPORT ATP-BINDING PROTEIN"/>
    <property type="match status" value="1"/>
</dbReference>
<gene>
    <name evidence="7" type="ORF">QEG99_00955</name>
</gene>
<dbReference type="SMART" id="SM00382">
    <property type="entry name" value="AAA"/>
    <property type="match status" value="1"/>
</dbReference>
<keyword evidence="3" id="KW-0547">Nucleotide-binding</keyword>
<feature type="coiled-coil region" evidence="5">
    <location>
        <begin position="260"/>
        <end position="287"/>
    </location>
</feature>
<dbReference type="InterPro" id="IPR003439">
    <property type="entry name" value="ABC_transporter-like_ATP-bd"/>
</dbReference>
<dbReference type="RefSeq" id="WP_280102139.1">
    <property type="nucleotide sequence ID" value="NZ_CP122979.1"/>
</dbReference>
<dbReference type="Gene3D" id="3.40.50.300">
    <property type="entry name" value="P-loop containing nucleotide triphosphate hydrolases"/>
    <property type="match status" value="2"/>
</dbReference>
<protein>
    <submittedName>
        <fullName evidence="7">ATP-binding cassette domain-containing protein</fullName>
    </submittedName>
</protein>
<dbReference type="PANTHER" id="PTHR43776:SF7">
    <property type="entry name" value="D,D-DIPEPTIDE TRANSPORT ATP-BINDING PROTEIN DDPF-RELATED"/>
    <property type="match status" value="1"/>
</dbReference>
<feature type="coiled-coil region" evidence="5">
    <location>
        <begin position="542"/>
        <end position="569"/>
    </location>
</feature>
<organism evidence="7 8">
    <name type="scientific">Mesomycoplasma lagogenitalium</name>
    <dbReference type="NCBI Taxonomy" id="171286"/>
    <lineage>
        <taxon>Bacteria</taxon>
        <taxon>Bacillati</taxon>
        <taxon>Mycoplasmatota</taxon>
        <taxon>Mycoplasmoidales</taxon>
        <taxon>Metamycoplasmataceae</taxon>
        <taxon>Mesomycoplasma</taxon>
    </lineage>
</organism>
<name>A0ABY8LX45_9BACT</name>
<feature type="coiled-coil region" evidence="5">
    <location>
        <begin position="388"/>
        <end position="455"/>
    </location>
</feature>
<accession>A0ABY8LX45</accession>
<keyword evidence="8" id="KW-1185">Reference proteome</keyword>
<evidence type="ECO:0000313" key="8">
    <source>
        <dbReference type="Proteomes" id="UP001179842"/>
    </source>
</evidence>
<dbReference type="PROSITE" id="PS50893">
    <property type="entry name" value="ABC_TRANSPORTER_2"/>
    <property type="match status" value="1"/>
</dbReference>
<dbReference type="EMBL" id="CP122979">
    <property type="protein sequence ID" value="WGI36836.1"/>
    <property type="molecule type" value="Genomic_DNA"/>
</dbReference>
<reference evidence="7" key="1">
    <citation type="submission" date="2023-04" db="EMBL/GenBank/DDBJ databases">
        <title>Completed genome of Mycoplasma lagogenitalium type strain 12MS.</title>
        <authorList>
            <person name="Spergser J."/>
        </authorList>
    </citation>
    <scope>NUCLEOTIDE SEQUENCE</scope>
    <source>
        <strain evidence="7">12MS</strain>
    </source>
</reference>
<evidence type="ECO:0000313" key="7">
    <source>
        <dbReference type="EMBL" id="WGI36836.1"/>
    </source>
</evidence>
<dbReference type="GO" id="GO:0005524">
    <property type="term" value="F:ATP binding"/>
    <property type="evidence" value="ECO:0007669"/>
    <property type="project" value="UniProtKB-KW"/>
</dbReference>
<dbReference type="InterPro" id="IPR003593">
    <property type="entry name" value="AAA+_ATPase"/>
</dbReference>
<dbReference type="Proteomes" id="UP001179842">
    <property type="component" value="Chromosome"/>
</dbReference>
<feature type="domain" description="ABC transporter" evidence="6">
    <location>
        <begin position="10"/>
        <end position="729"/>
    </location>
</feature>
<dbReference type="InterPro" id="IPR013563">
    <property type="entry name" value="Oligopep_ABC_C"/>
</dbReference>
<evidence type="ECO:0000256" key="2">
    <source>
        <dbReference type="ARBA" id="ARBA00022448"/>
    </source>
</evidence>
<dbReference type="InterPro" id="IPR017871">
    <property type="entry name" value="ABC_transporter-like_CS"/>
</dbReference>
<sequence length="789" mass="93711">MNKNSEKTILNVKNLKKYFYSKKGIVQAVDKVNFKLYEGEVLGLIGESGSGKTTVGRSLIRLYDNYNGQVSLLDKIISGKKVSKSKNRFMRKNMQMIFQDPHASLNGQKNVYSILKEPLKVNNIIKDKMKDTFSDFSTIIKNFHYSFLRKYKEQKLMNQFSIINEANEYFKEWETHFDDFQDFDLMFENNSYEDIFNSYFSYLNKRQFHESKAINEIYQGASTLYNYYFEKQQEYRDGNLSFDELALRESERGLKEAELLTKNSRANVALKKQIAELESKLKEFLELSKEKHINSQNYVKSYIFEYKSEELLNKNEALKTEDFKNYSFFMKRRYVNKITKQFLKNKSNKLSLSENVFYWLTLEEIDQMINEFNEFNKFIIEKYENKFVKIANDNNESWKNKKQMYEELLAEYAEMDLSKYIEIAHSRKEKYQEQKTTLENEIKNLKSQISRKKEILKIDEMKLNLAKLIHQKNEHVFQHELDKYISEFKKWEIDIDEKIENGNILIQEISARQLILDQKFKEVHLNFLKWYEQKLTADGLNKKQVKKELKIYEQKVSEKEEILKSFKLETKILNKIYYQIMFLLGLHKKTRIFKAKKKVKKVMYDQAIYNALEEVGLLKQFAYRYPHEFSGGQRQRIVIARALISQPKIIIADEPIASLDISIQAQIVNLLKSLIDKKGIGMIFIAHDLSMVEYIADNIIIMHLGKIVERGKTHEIYSNPKHPYTINLFKSIPKMSNANEPFEASSFELNYLSEQKFPNQVIEKLVGDSQSHKVYGTEKQLEQWLENEK</sequence>
<dbReference type="Pfam" id="PF00005">
    <property type="entry name" value="ABC_tran"/>
    <property type="match status" value="2"/>
</dbReference>
<proteinExistence type="inferred from homology"/>
<keyword evidence="4 7" id="KW-0067">ATP-binding</keyword>
<dbReference type="PROSITE" id="PS00211">
    <property type="entry name" value="ABC_TRANSPORTER_1"/>
    <property type="match status" value="1"/>
</dbReference>
<evidence type="ECO:0000259" key="6">
    <source>
        <dbReference type="PROSITE" id="PS50893"/>
    </source>
</evidence>
<keyword evidence="5" id="KW-0175">Coiled coil</keyword>
<evidence type="ECO:0000256" key="1">
    <source>
        <dbReference type="ARBA" id="ARBA00005417"/>
    </source>
</evidence>
<dbReference type="Pfam" id="PF08352">
    <property type="entry name" value="oligo_HPY"/>
    <property type="match status" value="1"/>
</dbReference>
<keyword evidence="2" id="KW-0813">Transport</keyword>
<dbReference type="SUPFAM" id="SSF52540">
    <property type="entry name" value="P-loop containing nucleoside triphosphate hydrolases"/>
    <property type="match status" value="1"/>
</dbReference>
<dbReference type="InterPro" id="IPR027417">
    <property type="entry name" value="P-loop_NTPase"/>
</dbReference>
<evidence type="ECO:0000256" key="3">
    <source>
        <dbReference type="ARBA" id="ARBA00022741"/>
    </source>
</evidence>
<comment type="similarity">
    <text evidence="1">Belongs to the ABC transporter superfamily.</text>
</comment>
<evidence type="ECO:0000256" key="5">
    <source>
        <dbReference type="SAM" id="Coils"/>
    </source>
</evidence>
<evidence type="ECO:0000256" key="4">
    <source>
        <dbReference type="ARBA" id="ARBA00022840"/>
    </source>
</evidence>
<dbReference type="InterPro" id="IPR050319">
    <property type="entry name" value="ABC_transp_ATP-bind"/>
</dbReference>